<dbReference type="Proteomes" id="UP000053235">
    <property type="component" value="Unassembled WGS sequence"/>
</dbReference>
<name>A0A0M7AA45_9HYPH</name>
<organism evidence="2 3">
    <name type="scientific">Roseibium alexandrii</name>
    <dbReference type="NCBI Taxonomy" id="388408"/>
    <lineage>
        <taxon>Bacteria</taxon>
        <taxon>Pseudomonadati</taxon>
        <taxon>Pseudomonadota</taxon>
        <taxon>Alphaproteobacteria</taxon>
        <taxon>Hyphomicrobiales</taxon>
        <taxon>Stappiaceae</taxon>
        <taxon>Roseibium</taxon>
    </lineage>
</organism>
<feature type="domain" description="Surface antigen" evidence="1">
    <location>
        <begin position="51"/>
        <end position="158"/>
    </location>
</feature>
<evidence type="ECO:0000313" key="3">
    <source>
        <dbReference type="Proteomes" id="UP000053235"/>
    </source>
</evidence>
<dbReference type="Pfam" id="PF16998">
    <property type="entry name" value="17kDa_Anti_2"/>
    <property type="match status" value="1"/>
</dbReference>
<dbReference type="STRING" id="388408.LAX5112_02529"/>
<dbReference type="EMBL" id="CXWD01000008">
    <property type="protein sequence ID" value="CTQ70494.1"/>
    <property type="molecule type" value="Genomic_DNA"/>
</dbReference>
<proteinExistence type="predicted"/>
<reference evidence="3" key="1">
    <citation type="submission" date="2015-07" db="EMBL/GenBank/DDBJ databases">
        <authorList>
            <person name="Rodrigo-Torres Lidia"/>
            <person name="Arahal R.David."/>
        </authorList>
    </citation>
    <scope>NUCLEOTIDE SEQUENCE [LARGE SCALE GENOMIC DNA]</scope>
    <source>
        <strain evidence="3">CECT 5112</strain>
    </source>
</reference>
<accession>A0A0M7AA45</accession>
<protein>
    <recommendedName>
        <fullName evidence="1">Surface antigen domain-containing protein</fullName>
    </recommendedName>
</protein>
<dbReference type="AlphaFoldDB" id="A0A0M7AA45"/>
<gene>
    <name evidence="2" type="ORF">LAX5112_02529</name>
</gene>
<keyword evidence="3" id="KW-1185">Reference proteome</keyword>
<dbReference type="InterPro" id="IPR032635">
    <property type="entry name" value="Anti_2"/>
</dbReference>
<sequence>MRRMRSYTARPSKIHPLKNQSAVVCALVMGLTASGCSQVGMQVGTDDLKTPTILTGSIPSAADEAYTDLSVEDRQSIAKNFDTLDQDLASGAGLEDLKLPWLNGISGNSGTISEINPTAFAQTGCLGFKTTANTISGIKLYSGTACRDITQKFAITALTVADA</sequence>
<evidence type="ECO:0000259" key="1">
    <source>
        <dbReference type="Pfam" id="PF16998"/>
    </source>
</evidence>
<evidence type="ECO:0000313" key="2">
    <source>
        <dbReference type="EMBL" id="CTQ70494.1"/>
    </source>
</evidence>